<evidence type="ECO:0000256" key="5">
    <source>
        <dbReference type="ARBA" id="ARBA00022516"/>
    </source>
</evidence>
<evidence type="ECO:0000256" key="12">
    <source>
        <dbReference type="ARBA" id="ARBA00029757"/>
    </source>
</evidence>
<evidence type="ECO:0000256" key="3">
    <source>
        <dbReference type="ARBA" id="ARBA00012071"/>
    </source>
</evidence>
<keyword evidence="7 13" id="KW-0808">Transferase</keyword>
<dbReference type="EC" id="2.7.1.130" evidence="3 13"/>
<organism evidence="14 15">
    <name type="scientific">Xiashengella succiniciproducens</name>
    <dbReference type="NCBI Taxonomy" id="2949635"/>
    <lineage>
        <taxon>Bacteria</taxon>
        <taxon>Pseudomonadati</taxon>
        <taxon>Bacteroidota</taxon>
        <taxon>Bacteroidia</taxon>
        <taxon>Marinilabiliales</taxon>
        <taxon>Marinilabiliaceae</taxon>
        <taxon>Xiashengella</taxon>
    </lineage>
</organism>
<evidence type="ECO:0000256" key="1">
    <source>
        <dbReference type="ARBA" id="ARBA00002274"/>
    </source>
</evidence>
<dbReference type="GO" id="GO:0009244">
    <property type="term" value="P:lipopolysaccharide core region biosynthetic process"/>
    <property type="evidence" value="ECO:0007669"/>
    <property type="project" value="TreeGrafter"/>
</dbReference>
<evidence type="ECO:0000256" key="11">
    <source>
        <dbReference type="ARBA" id="ARBA00023098"/>
    </source>
</evidence>
<evidence type="ECO:0000256" key="7">
    <source>
        <dbReference type="ARBA" id="ARBA00022679"/>
    </source>
</evidence>
<evidence type="ECO:0000256" key="2">
    <source>
        <dbReference type="ARBA" id="ARBA00004870"/>
    </source>
</evidence>
<keyword evidence="10 13" id="KW-0067">ATP-binding</keyword>
<comment type="function">
    <text evidence="1 13">Transfers the gamma-phosphate of ATP to the 4'-position of a tetraacyldisaccharide 1-phosphate intermediate (termed DS-1-P) to form tetraacyldisaccharide 1,4'-bis-phosphate (lipid IVA).</text>
</comment>
<evidence type="ECO:0000256" key="10">
    <source>
        <dbReference type="ARBA" id="ARBA00022840"/>
    </source>
</evidence>
<comment type="catalytic activity">
    <reaction evidence="13">
        <text>a lipid A disaccharide + ATP = a lipid IVA + ADP + H(+)</text>
        <dbReference type="Rhea" id="RHEA:67840"/>
        <dbReference type="ChEBI" id="CHEBI:15378"/>
        <dbReference type="ChEBI" id="CHEBI:30616"/>
        <dbReference type="ChEBI" id="CHEBI:176343"/>
        <dbReference type="ChEBI" id="CHEBI:176425"/>
        <dbReference type="ChEBI" id="CHEBI:456216"/>
        <dbReference type="EC" id="2.7.1.130"/>
    </reaction>
</comment>
<evidence type="ECO:0000313" key="15">
    <source>
        <dbReference type="Proteomes" id="UP001056426"/>
    </source>
</evidence>
<dbReference type="HAMAP" id="MF_00409">
    <property type="entry name" value="LpxK"/>
    <property type="match status" value="1"/>
</dbReference>
<dbReference type="GO" id="GO:0009245">
    <property type="term" value="P:lipid A biosynthetic process"/>
    <property type="evidence" value="ECO:0007669"/>
    <property type="project" value="UniProtKB-UniRule"/>
</dbReference>
<evidence type="ECO:0000256" key="6">
    <source>
        <dbReference type="ARBA" id="ARBA00022556"/>
    </source>
</evidence>
<evidence type="ECO:0000313" key="14">
    <source>
        <dbReference type="EMBL" id="URW79673.1"/>
    </source>
</evidence>
<dbReference type="GO" id="GO:0005886">
    <property type="term" value="C:plasma membrane"/>
    <property type="evidence" value="ECO:0007669"/>
    <property type="project" value="TreeGrafter"/>
</dbReference>
<evidence type="ECO:0000256" key="13">
    <source>
        <dbReference type="HAMAP-Rule" id="MF_00409"/>
    </source>
</evidence>
<dbReference type="Proteomes" id="UP001056426">
    <property type="component" value="Chromosome"/>
</dbReference>
<keyword evidence="15" id="KW-1185">Reference proteome</keyword>
<evidence type="ECO:0000256" key="9">
    <source>
        <dbReference type="ARBA" id="ARBA00022777"/>
    </source>
</evidence>
<protein>
    <recommendedName>
        <fullName evidence="4 13">Tetraacyldisaccharide 4'-kinase</fullName>
        <ecNumber evidence="3 13">2.7.1.130</ecNumber>
    </recommendedName>
    <alternativeName>
        <fullName evidence="12 13">Lipid A 4'-kinase</fullName>
    </alternativeName>
</protein>
<dbReference type="KEGG" id="alkq:M9189_12535"/>
<dbReference type="SUPFAM" id="SSF52540">
    <property type="entry name" value="P-loop containing nucleoside triphosphate hydrolases"/>
    <property type="match status" value="1"/>
</dbReference>
<dbReference type="InterPro" id="IPR027417">
    <property type="entry name" value="P-loop_NTPase"/>
</dbReference>
<accession>A0A9J6ZPV4</accession>
<dbReference type="RefSeq" id="WP_250723704.1">
    <property type="nucleotide sequence ID" value="NZ_CP098400.1"/>
</dbReference>
<reference evidence="14" key="1">
    <citation type="submission" date="2022-05" db="EMBL/GenBank/DDBJ databases">
        <authorList>
            <person name="Sun X."/>
        </authorList>
    </citation>
    <scope>NUCLEOTIDE SEQUENCE</scope>
    <source>
        <strain evidence="14">Ai-910</strain>
    </source>
</reference>
<keyword evidence="5 13" id="KW-0444">Lipid biosynthesis</keyword>
<feature type="binding site" evidence="13">
    <location>
        <begin position="47"/>
        <end position="54"/>
    </location>
    <ligand>
        <name>ATP</name>
        <dbReference type="ChEBI" id="CHEBI:30616"/>
    </ligand>
</feature>
<keyword evidence="9 13" id="KW-0418">Kinase</keyword>
<reference evidence="14" key="2">
    <citation type="submission" date="2022-06" db="EMBL/GenBank/DDBJ databases">
        <title>Xiashengella guii gen. nov. sp. nov., a bacterium isolated form anaerobic digestion tank.</title>
        <authorList>
            <person name="Huang H."/>
        </authorList>
    </citation>
    <scope>NUCLEOTIDE SEQUENCE</scope>
    <source>
        <strain evidence="14">Ai-910</strain>
    </source>
</reference>
<dbReference type="InterPro" id="IPR003758">
    <property type="entry name" value="LpxK"/>
</dbReference>
<dbReference type="Pfam" id="PF02606">
    <property type="entry name" value="LpxK"/>
    <property type="match status" value="1"/>
</dbReference>
<dbReference type="AlphaFoldDB" id="A0A9J6ZPV4"/>
<evidence type="ECO:0000256" key="4">
    <source>
        <dbReference type="ARBA" id="ARBA00016436"/>
    </source>
</evidence>
<evidence type="ECO:0000256" key="8">
    <source>
        <dbReference type="ARBA" id="ARBA00022741"/>
    </source>
</evidence>
<proteinExistence type="inferred from homology"/>
<dbReference type="GO" id="GO:0005524">
    <property type="term" value="F:ATP binding"/>
    <property type="evidence" value="ECO:0007669"/>
    <property type="project" value="UniProtKB-UniRule"/>
</dbReference>
<keyword evidence="6 13" id="KW-0441">Lipid A biosynthesis</keyword>
<comment type="pathway">
    <text evidence="2 13">Glycolipid biosynthesis; lipid IV(A) biosynthesis; lipid IV(A) from (3R)-3-hydroxytetradecanoyl-[acyl-carrier-protein] and UDP-N-acetyl-alpha-D-glucosamine: step 6/6.</text>
</comment>
<dbReference type="EMBL" id="CP098400">
    <property type="protein sequence ID" value="URW79673.1"/>
    <property type="molecule type" value="Genomic_DNA"/>
</dbReference>
<dbReference type="PANTHER" id="PTHR42724">
    <property type="entry name" value="TETRAACYLDISACCHARIDE 4'-KINASE"/>
    <property type="match status" value="1"/>
</dbReference>
<name>A0A9J6ZPV4_9BACT</name>
<comment type="similarity">
    <text evidence="13">Belongs to the LpxK family.</text>
</comment>
<dbReference type="NCBIfam" id="TIGR00682">
    <property type="entry name" value="lpxK"/>
    <property type="match status" value="1"/>
</dbReference>
<sequence length="356" mass="40471">MQLFRLFLLPFSFVYCAVSTIRNKLFDLGILKSQSYKLPLISIGNITVGGTGKTPVTELLLHTLGDKYKCATLSRGYGRKTKGVILAGDADNCNTIGDEPMQMKLKFPGITVAVAEKRVEGMARLLNRDEKPEVILLDDAFQHRYVKPGLSILVIDYNRPPWKDFCLPAGNLREPISALKRSDIILVNKCPHNLSKEKAELIRNKLRPASHHKLFFSVIQYEEPLCLGNTNNKLSFRDKLAENGEALVAVAGIGNPQPFYESLRQFGVPLRTLSFRDHHNFSQADLKKIEEEGCNKNTRRPEVITTEKDAVRMISSGFLTESLKERLWYLPIRIEVLFDQQDIFEKIITDYVESHY</sequence>
<gene>
    <name evidence="13 14" type="primary">lpxK</name>
    <name evidence="14" type="ORF">M9189_12535</name>
</gene>
<keyword evidence="8 13" id="KW-0547">Nucleotide-binding</keyword>
<dbReference type="PANTHER" id="PTHR42724:SF1">
    <property type="entry name" value="TETRAACYLDISACCHARIDE 4'-KINASE, MITOCHONDRIAL-RELATED"/>
    <property type="match status" value="1"/>
</dbReference>
<dbReference type="GO" id="GO:0009029">
    <property type="term" value="F:lipid-A 4'-kinase activity"/>
    <property type="evidence" value="ECO:0007669"/>
    <property type="project" value="UniProtKB-UniRule"/>
</dbReference>
<keyword evidence="11 13" id="KW-0443">Lipid metabolism</keyword>